<dbReference type="AlphaFoldDB" id="G0N836"/>
<evidence type="ECO:0000256" key="1">
    <source>
        <dbReference type="SAM" id="Coils"/>
    </source>
</evidence>
<feature type="coiled-coil region" evidence="1">
    <location>
        <begin position="552"/>
        <end position="700"/>
    </location>
</feature>
<feature type="compositionally biased region" description="Polar residues" evidence="2">
    <location>
        <begin position="436"/>
        <end position="457"/>
    </location>
</feature>
<feature type="coiled-coil region" evidence="1">
    <location>
        <begin position="761"/>
        <end position="788"/>
    </location>
</feature>
<sequence length="794" mass="91461">MTTPNEDGWVDVSRNYDYPGKVEKEHLDDSCFVCEGLTFLSNLEVFGEKEFRKRGVKYFLIIREDMKEFCEVKKNGSLTLSTELLDDWAEHAKLNPKRLAIRGFIYKDIGHQVVHVLTDDVLDLIPIMMKRQKKEPESYAEKLANLEKKWRVEDPNMTRSIRVEEFKKIMNEFDVDKTQIVIAADIQSYLSTLRTLYNGTGPITTYNRDGNLVMTAHQALFHIFQLTVYGYNWHELKKIPCNQKRFDEYFKFFGEVTKKYWDMEQGLLVTLSLVEKNIKTLKNHKIFVKKWARKVRLNPYENSKYYDEISVKYLENDCENLGIVCIKNSLRMEDVPVFGARANILYGYTEIFYPDDMVEQKMMLVDGLLTIMDFRCRQNHRKLLQSLIYQRAGKEVELEEEASEESENSSDSDDDSSIVSSDEDSVEEEEEELAGTATQQSDNDISSRNSKAAQDKNSSTTSEATESTESLEDTNSGRCSQSDQLSMNVVLPINFNLAAAVAKNQTFKISITCCGAARLIPYTAPPPKPKVIAHPVLFSDRCNQCYENIGKLKTAEEKLKNEEKKAKLYEKQAKKTEELEKEIKILQTKRKNADKHRLNAKEELDKAVKQATKNEKKAMEAYGLEEKLKVKNAKLEENKSEIEDLKKTITSQPDLAQKVIALETRLASREVVEKKLRESNKELKIQNDNLKTEVKNQTKSNELDQTQFATKYSRMQNQMAENRSLSDEIATQNSTLFEENKILKANLMSAKATSDVTLDINARLLNEKVQLHQKIKDLERQLEKCNLGLRSGSQ</sequence>
<protein>
    <recommendedName>
        <fullName evidence="3">EF-hand domain-containing protein</fullName>
    </recommendedName>
</protein>
<organism evidence="5">
    <name type="scientific">Caenorhabditis brenneri</name>
    <name type="common">Nematode worm</name>
    <dbReference type="NCBI Taxonomy" id="135651"/>
    <lineage>
        <taxon>Eukaryota</taxon>
        <taxon>Metazoa</taxon>
        <taxon>Ecdysozoa</taxon>
        <taxon>Nematoda</taxon>
        <taxon>Chromadorea</taxon>
        <taxon>Rhabditida</taxon>
        <taxon>Rhabditina</taxon>
        <taxon>Rhabditomorpha</taxon>
        <taxon>Rhabditoidea</taxon>
        <taxon>Rhabditidae</taxon>
        <taxon>Peloderinae</taxon>
        <taxon>Caenorhabditis</taxon>
    </lineage>
</organism>
<accession>G0N836</accession>
<evidence type="ECO:0000259" key="3">
    <source>
        <dbReference type="PROSITE" id="PS50222"/>
    </source>
</evidence>
<evidence type="ECO:0000256" key="2">
    <source>
        <dbReference type="SAM" id="MobiDB-lite"/>
    </source>
</evidence>
<feature type="compositionally biased region" description="Acidic residues" evidence="2">
    <location>
        <begin position="398"/>
        <end position="433"/>
    </location>
</feature>
<keyword evidence="5" id="KW-1185">Reference proteome</keyword>
<dbReference type="STRING" id="135651.G0N836"/>
<proteinExistence type="predicted"/>
<name>G0N836_CAEBE</name>
<evidence type="ECO:0000313" key="4">
    <source>
        <dbReference type="EMBL" id="EGT55124.1"/>
    </source>
</evidence>
<dbReference type="PROSITE" id="PS50222">
    <property type="entry name" value="EF_HAND_2"/>
    <property type="match status" value="1"/>
</dbReference>
<keyword evidence="1" id="KW-0175">Coiled coil</keyword>
<evidence type="ECO:0000313" key="5">
    <source>
        <dbReference type="Proteomes" id="UP000008068"/>
    </source>
</evidence>
<feature type="region of interest" description="Disordered" evidence="2">
    <location>
        <begin position="398"/>
        <end position="481"/>
    </location>
</feature>
<dbReference type="InParanoid" id="G0N836"/>
<dbReference type="EMBL" id="GL379849">
    <property type="protein sequence ID" value="EGT55124.1"/>
    <property type="molecule type" value="Genomic_DNA"/>
</dbReference>
<dbReference type="GO" id="GO:0005509">
    <property type="term" value="F:calcium ion binding"/>
    <property type="evidence" value="ECO:0007669"/>
    <property type="project" value="InterPro"/>
</dbReference>
<reference evidence="5" key="1">
    <citation type="submission" date="2011-07" db="EMBL/GenBank/DDBJ databases">
        <authorList>
            <consortium name="Caenorhabditis brenneri Sequencing and Analysis Consortium"/>
            <person name="Wilson R.K."/>
        </authorList>
    </citation>
    <scope>NUCLEOTIDE SEQUENCE [LARGE SCALE GENOMIC DNA]</scope>
    <source>
        <strain evidence="5">PB2801</strain>
    </source>
</reference>
<gene>
    <name evidence="4" type="ORF">CAEBREN_12974</name>
</gene>
<dbReference type="Proteomes" id="UP000008068">
    <property type="component" value="Unassembled WGS sequence"/>
</dbReference>
<dbReference type="InterPro" id="IPR002048">
    <property type="entry name" value="EF_hand_dom"/>
</dbReference>
<dbReference type="HOGENOM" id="CLU_358718_0_0_1"/>
<feature type="domain" description="EF-hand" evidence="3">
    <location>
        <begin position="161"/>
        <end position="196"/>
    </location>
</feature>
<feature type="compositionally biased region" description="Low complexity" evidence="2">
    <location>
        <begin position="458"/>
        <end position="468"/>
    </location>
</feature>